<dbReference type="PANTHER" id="PTHR43029:SF10">
    <property type="entry name" value="AMMONIUM TRANSPORTER MEP2"/>
    <property type="match status" value="1"/>
</dbReference>
<accession>A0AAE4C6R7</accession>
<proteinExistence type="inferred from homology"/>
<gene>
    <name evidence="11" type="ORF">J2S35_001808</name>
</gene>
<dbReference type="PANTHER" id="PTHR43029">
    <property type="entry name" value="AMMONIUM TRANSPORTER MEP2"/>
    <property type="match status" value="1"/>
</dbReference>
<name>A0AAE4C6R7_9MICC</name>
<evidence type="ECO:0000256" key="4">
    <source>
        <dbReference type="ARBA" id="ARBA00022692"/>
    </source>
</evidence>
<keyword evidence="6 9" id="KW-0472">Membrane</keyword>
<evidence type="ECO:0000256" key="8">
    <source>
        <dbReference type="ARBA" id="ARBA00050025"/>
    </source>
</evidence>
<evidence type="ECO:0000256" key="2">
    <source>
        <dbReference type="ARBA" id="ARBA00005887"/>
    </source>
</evidence>
<dbReference type="AlphaFoldDB" id="A0AAE4C6R7"/>
<feature type="transmembrane region" description="Helical" evidence="9">
    <location>
        <begin position="259"/>
        <end position="277"/>
    </location>
</feature>
<dbReference type="InterPro" id="IPR002229">
    <property type="entry name" value="RhesusRHD"/>
</dbReference>
<feature type="transmembrane region" description="Helical" evidence="9">
    <location>
        <begin position="283"/>
        <end position="301"/>
    </location>
</feature>
<comment type="subcellular location">
    <subcellularLocation>
        <location evidence="9">Cell membrane</location>
        <topology evidence="9">Multi-pass membrane protein</topology>
    </subcellularLocation>
    <subcellularLocation>
        <location evidence="1">Membrane</location>
        <topology evidence="1">Multi-pass membrane protein</topology>
    </subcellularLocation>
</comment>
<evidence type="ECO:0000256" key="1">
    <source>
        <dbReference type="ARBA" id="ARBA00004141"/>
    </source>
</evidence>
<comment type="caution">
    <text evidence="11">The sequence shown here is derived from an EMBL/GenBank/DDBJ whole genome shotgun (WGS) entry which is preliminary data.</text>
</comment>
<dbReference type="InterPro" id="IPR024041">
    <property type="entry name" value="NH4_transpt_AmtB-like_dom"/>
</dbReference>
<evidence type="ECO:0000256" key="6">
    <source>
        <dbReference type="ARBA" id="ARBA00023136"/>
    </source>
</evidence>
<evidence type="ECO:0000256" key="9">
    <source>
        <dbReference type="RuleBase" id="RU362002"/>
    </source>
</evidence>
<dbReference type="Gene3D" id="1.10.3430.10">
    <property type="entry name" value="Ammonium transporter AmtB like domains"/>
    <property type="match status" value="1"/>
</dbReference>
<evidence type="ECO:0000256" key="3">
    <source>
        <dbReference type="ARBA" id="ARBA00022448"/>
    </source>
</evidence>
<dbReference type="NCBIfam" id="TIGR00836">
    <property type="entry name" value="amt"/>
    <property type="match status" value="1"/>
</dbReference>
<organism evidence="11 12">
    <name type="scientific">Falsarthrobacter nasiphocae</name>
    <dbReference type="NCBI Taxonomy" id="189863"/>
    <lineage>
        <taxon>Bacteria</taxon>
        <taxon>Bacillati</taxon>
        <taxon>Actinomycetota</taxon>
        <taxon>Actinomycetes</taxon>
        <taxon>Micrococcales</taxon>
        <taxon>Micrococcaceae</taxon>
        <taxon>Falsarthrobacter</taxon>
    </lineage>
</organism>
<feature type="transmembrane region" description="Helical" evidence="9">
    <location>
        <begin position="226"/>
        <end position="247"/>
    </location>
</feature>
<feature type="transmembrane region" description="Helical" evidence="9">
    <location>
        <begin position="119"/>
        <end position="141"/>
    </location>
</feature>
<keyword evidence="4 9" id="KW-0812">Transmembrane</keyword>
<feature type="transmembrane region" description="Helical" evidence="9">
    <location>
        <begin position="6"/>
        <end position="28"/>
    </location>
</feature>
<feature type="transmembrane region" description="Helical" evidence="9">
    <location>
        <begin position="201"/>
        <end position="220"/>
    </location>
</feature>
<dbReference type="InterPro" id="IPR029020">
    <property type="entry name" value="Ammonium/urea_transptr"/>
</dbReference>
<dbReference type="SUPFAM" id="SSF111352">
    <property type="entry name" value="Ammonium transporter"/>
    <property type="match status" value="1"/>
</dbReference>
<dbReference type="EMBL" id="JAVDUI010000001">
    <property type="protein sequence ID" value="MDR6892868.1"/>
    <property type="molecule type" value="Genomic_DNA"/>
</dbReference>
<evidence type="ECO:0000259" key="10">
    <source>
        <dbReference type="Pfam" id="PF00909"/>
    </source>
</evidence>
<feature type="domain" description="Ammonium transporter AmtB-like" evidence="10">
    <location>
        <begin position="8"/>
        <end position="403"/>
    </location>
</feature>
<dbReference type="RefSeq" id="WP_309852563.1">
    <property type="nucleotide sequence ID" value="NZ_BAAAIU010000004.1"/>
</dbReference>
<protein>
    <recommendedName>
        <fullName evidence="8 9">Ammonium transporter</fullName>
    </recommendedName>
</protein>
<keyword evidence="12" id="KW-1185">Reference proteome</keyword>
<sequence>MDLTPSAVWTLVAGALVLFMIPGLALFYGAMSRAKSTLNMMMMVVGGMLVAAVVWALWGYSTASGTSVAGLFGRPFEHIALAGLAPGPDLLAAGFSATFAMITVGIIAGGVAERMRFTAWLVFAAAWSSLVYFPLAHMVWGGGLLSAEGFIGSRLGEAIDFAGGTVVHISAGAAAWVLVLFIGPRRGFGEDRSQRPHSLPLVMLGSGILWFGWFGFNAGAATSVEVAALTWVNTLLAPAAAGLTWLAVERVRDGRPTSLGAASGIVAGLVSITPACASVSPLGALGLGAVAGVASALAVGLKYRYAFDDSLDVVGVHLVSGVLGTLAIGVIGTGTGGQAPGLLHGGDARQLLAQAVSVLVAMALSAGVTALLAAGLKLALGLRASLDAEVQGLDLTEHAETAYDLGGYVTGPAALPLPTTTAPAGVSPAGGST</sequence>
<keyword evidence="3 9" id="KW-0813">Transport</keyword>
<feature type="transmembrane region" description="Helical" evidence="9">
    <location>
        <begin position="313"/>
        <end position="331"/>
    </location>
</feature>
<evidence type="ECO:0000313" key="11">
    <source>
        <dbReference type="EMBL" id="MDR6892868.1"/>
    </source>
</evidence>
<dbReference type="GO" id="GO:0008519">
    <property type="term" value="F:ammonium channel activity"/>
    <property type="evidence" value="ECO:0007669"/>
    <property type="project" value="InterPro"/>
</dbReference>
<dbReference type="Proteomes" id="UP001247307">
    <property type="component" value="Unassembled WGS sequence"/>
</dbReference>
<feature type="transmembrane region" description="Helical" evidence="9">
    <location>
        <begin position="351"/>
        <end position="376"/>
    </location>
</feature>
<dbReference type="InterPro" id="IPR001905">
    <property type="entry name" value="Ammonium_transpt"/>
</dbReference>
<feature type="transmembrane region" description="Helical" evidence="9">
    <location>
        <begin position="90"/>
        <end position="112"/>
    </location>
</feature>
<reference evidence="11" key="1">
    <citation type="submission" date="2023-07" db="EMBL/GenBank/DDBJ databases">
        <title>Sequencing the genomes of 1000 actinobacteria strains.</title>
        <authorList>
            <person name="Klenk H.-P."/>
        </authorList>
    </citation>
    <scope>NUCLEOTIDE SEQUENCE</scope>
    <source>
        <strain evidence="11">DSM 13988</strain>
    </source>
</reference>
<dbReference type="PRINTS" id="PR00342">
    <property type="entry name" value="RHESUSRHD"/>
</dbReference>
<keyword evidence="5 9" id="KW-1133">Transmembrane helix</keyword>
<evidence type="ECO:0000256" key="7">
    <source>
        <dbReference type="ARBA" id="ARBA00023177"/>
    </source>
</evidence>
<evidence type="ECO:0000313" key="12">
    <source>
        <dbReference type="Proteomes" id="UP001247307"/>
    </source>
</evidence>
<evidence type="ECO:0000256" key="5">
    <source>
        <dbReference type="ARBA" id="ARBA00022989"/>
    </source>
</evidence>
<dbReference type="GO" id="GO:0005886">
    <property type="term" value="C:plasma membrane"/>
    <property type="evidence" value="ECO:0007669"/>
    <property type="project" value="UniProtKB-SubCell"/>
</dbReference>
<feature type="transmembrane region" description="Helical" evidence="9">
    <location>
        <begin position="161"/>
        <end position="181"/>
    </location>
</feature>
<comment type="similarity">
    <text evidence="2 9">Belongs to the ammonia transporter channel (TC 1.A.11.2) family.</text>
</comment>
<feature type="transmembrane region" description="Helical" evidence="9">
    <location>
        <begin position="40"/>
        <end position="58"/>
    </location>
</feature>
<keyword evidence="7 9" id="KW-0924">Ammonia transport</keyword>
<dbReference type="Pfam" id="PF00909">
    <property type="entry name" value="Ammonium_transp"/>
    <property type="match status" value="1"/>
</dbReference>